<organism evidence="1 2">
    <name type="scientific">Avena sativa</name>
    <name type="common">Oat</name>
    <dbReference type="NCBI Taxonomy" id="4498"/>
    <lineage>
        <taxon>Eukaryota</taxon>
        <taxon>Viridiplantae</taxon>
        <taxon>Streptophyta</taxon>
        <taxon>Embryophyta</taxon>
        <taxon>Tracheophyta</taxon>
        <taxon>Spermatophyta</taxon>
        <taxon>Magnoliopsida</taxon>
        <taxon>Liliopsida</taxon>
        <taxon>Poales</taxon>
        <taxon>Poaceae</taxon>
        <taxon>BOP clade</taxon>
        <taxon>Pooideae</taxon>
        <taxon>Poodae</taxon>
        <taxon>Poeae</taxon>
        <taxon>Poeae Chloroplast Group 1 (Aveneae type)</taxon>
        <taxon>Aveninae</taxon>
        <taxon>Avena</taxon>
    </lineage>
</organism>
<keyword evidence="2" id="KW-1185">Reference proteome</keyword>
<protein>
    <submittedName>
        <fullName evidence="1">Uncharacterized protein</fullName>
    </submittedName>
</protein>
<reference evidence="1" key="1">
    <citation type="submission" date="2021-05" db="EMBL/GenBank/DDBJ databases">
        <authorList>
            <person name="Scholz U."/>
            <person name="Mascher M."/>
            <person name="Fiebig A."/>
        </authorList>
    </citation>
    <scope>NUCLEOTIDE SEQUENCE [LARGE SCALE GENOMIC DNA]</scope>
</reference>
<evidence type="ECO:0000313" key="2">
    <source>
        <dbReference type="Proteomes" id="UP001732700"/>
    </source>
</evidence>
<sequence>MEITSWRRAPLSAAPQGTHHLYSSLKALSSSSFPYKSFSSRRSKPRIARSNWRPCSIQFQEQEVVKTSRRLRMLRERWPGCVFLLAILLSNASGSVILPSKSSPSDFAKIVQSKQTKQTHVCGGADHRLLRSLANTGAEVMITIPNEQLQHIAEFREEADLWVATNVVPFLPATKITHVLAGSDVLIISPGEAYTLVPAMLNLHTALVAARLDGRVRVSTALSGLDLAPSAVTEHLLRFMRDTGSPFFLKARPSEATDARVDDVYAAMRALGFSGIPLIAAEAEEELGGAALLVYHSYMYGRRPGGGARRSLATGTFCVALQNADPTALQAGLSWACGQGHADCSAIQPGGACYKQNDVAALASYAYNDYYQKSASTGATCSFNGTATTTATDPSSGSCVFAGSTAAGGSNSSVPSASPPTSLVPPSGLAPPFGSSPPSDFGPPGAGTTPPSAFGPPSGFGPPSAFGPPGSGSGTFGPSGTLEPYGSGCRHVASLAVSAVLSAIVLAVLLPSPHAM</sequence>
<evidence type="ECO:0000313" key="1">
    <source>
        <dbReference type="EnsemblPlants" id="AVESA.00010b.r2.5AG0810050.1.CDS"/>
    </source>
</evidence>
<accession>A0ACD5XKY1</accession>
<dbReference type="Proteomes" id="UP001732700">
    <property type="component" value="Chromosome 5A"/>
</dbReference>
<proteinExistence type="predicted"/>
<dbReference type="EnsemblPlants" id="AVESA.00010b.r2.5AG0810050.1">
    <property type="protein sequence ID" value="AVESA.00010b.r2.5AG0810050.1.CDS"/>
    <property type="gene ID" value="AVESA.00010b.r2.5AG0810050"/>
</dbReference>
<name>A0ACD5XKY1_AVESA</name>
<reference evidence="1" key="2">
    <citation type="submission" date="2025-09" db="UniProtKB">
        <authorList>
            <consortium name="EnsemblPlants"/>
        </authorList>
    </citation>
    <scope>IDENTIFICATION</scope>
</reference>